<dbReference type="Pfam" id="PF08240">
    <property type="entry name" value="ADH_N"/>
    <property type="match status" value="1"/>
</dbReference>
<dbReference type="SUPFAM" id="SSF50129">
    <property type="entry name" value="GroES-like"/>
    <property type="match status" value="1"/>
</dbReference>
<dbReference type="AlphaFoldDB" id="A0A9P5XDL5"/>
<reference evidence="2" key="1">
    <citation type="submission" date="2020-11" db="EMBL/GenBank/DDBJ databases">
        <authorList>
            <consortium name="DOE Joint Genome Institute"/>
            <person name="Ahrendt S."/>
            <person name="Riley R."/>
            <person name="Andreopoulos W."/>
            <person name="Labutti K."/>
            <person name="Pangilinan J."/>
            <person name="Ruiz-Duenas F.J."/>
            <person name="Barrasa J.M."/>
            <person name="Sanchez-Garcia M."/>
            <person name="Camarero S."/>
            <person name="Miyauchi S."/>
            <person name="Serrano A."/>
            <person name="Linde D."/>
            <person name="Babiker R."/>
            <person name="Drula E."/>
            <person name="Ayuso-Fernandez I."/>
            <person name="Pacheco R."/>
            <person name="Padilla G."/>
            <person name="Ferreira P."/>
            <person name="Barriuso J."/>
            <person name="Kellner H."/>
            <person name="Castanera R."/>
            <person name="Alfaro M."/>
            <person name="Ramirez L."/>
            <person name="Pisabarro A.G."/>
            <person name="Kuo A."/>
            <person name="Tritt A."/>
            <person name="Lipzen A."/>
            <person name="He G."/>
            <person name="Yan M."/>
            <person name="Ng V."/>
            <person name="Cullen D."/>
            <person name="Martin F."/>
            <person name="Rosso M.-N."/>
            <person name="Henrissat B."/>
            <person name="Hibbett D."/>
            <person name="Martinez A.T."/>
            <person name="Grigoriev I.V."/>
        </authorList>
    </citation>
    <scope>NUCLEOTIDE SEQUENCE</scope>
    <source>
        <strain evidence="2">MF-IS2</strain>
    </source>
</reference>
<proteinExistence type="predicted"/>
<dbReference type="GO" id="GO:0016491">
    <property type="term" value="F:oxidoreductase activity"/>
    <property type="evidence" value="ECO:0007669"/>
    <property type="project" value="InterPro"/>
</dbReference>
<dbReference type="Gene3D" id="3.40.50.720">
    <property type="entry name" value="NAD(P)-binding Rossmann-like Domain"/>
    <property type="match status" value="1"/>
</dbReference>
<dbReference type="Pfam" id="PF00107">
    <property type="entry name" value="ADH_zinc_N"/>
    <property type="match status" value="1"/>
</dbReference>
<keyword evidence="3" id="KW-1185">Reference proteome</keyword>
<evidence type="ECO:0000313" key="3">
    <source>
        <dbReference type="Proteomes" id="UP000807342"/>
    </source>
</evidence>
<evidence type="ECO:0000313" key="2">
    <source>
        <dbReference type="EMBL" id="KAF9449462.1"/>
    </source>
</evidence>
<dbReference type="EMBL" id="MU151130">
    <property type="protein sequence ID" value="KAF9449462.1"/>
    <property type="molecule type" value="Genomic_DNA"/>
</dbReference>
<dbReference type="InterPro" id="IPR013154">
    <property type="entry name" value="ADH-like_N"/>
</dbReference>
<dbReference type="SMART" id="SM00829">
    <property type="entry name" value="PKS_ER"/>
    <property type="match status" value="1"/>
</dbReference>
<organism evidence="2 3">
    <name type="scientific">Macrolepiota fuliginosa MF-IS2</name>
    <dbReference type="NCBI Taxonomy" id="1400762"/>
    <lineage>
        <taxon>Eukaryota</taxon>
        <taxon>Fungi</taxon>
        <taxon>Dikarya</taxon>
        <taxon>Basidiomycota</taxon>
        <taxon>Agaricomycotina</taxon>
        <taxon>Agaricomycetes</taxon>
        <taxon>Agaricomycetidae</taxon>
        <taxon>Agaricales</taxon>
        <taxon>Agaricineae</taxon>
        <taxon>Agaricaceae</taxon>
        <taxon>Macrolepiota</taxon>
    </lineage>
</organism>
<feature type="domain" description="Enoyl reductase (ER)" evidence="1">
    <location>
        <begin position="21"/>
        <end position="349"/>
    </location>
</feature>
<dbReference type="PANTHER" id="PTHR45033">
    <property type="match status" value="1"/>
</dbReference>
<dbReference type="Gene3D" id="3.90.180.10">
    <property type="entry name" value="Medium-chain alcohol dehydrogenases, catalytic domain"/>
    <property type="match status" value="1"/>
</dbReference>
<dbReference type="SUPFAM" id="SSF51735">
    <property type="entry name" value="NAD(P)-binding Rossmann-fold domains"/>
    <property type="match status" value="1"/>
</dbReference>
<protein>
    <submittedName>
        <fullName evidence="2">NAD(P)-binding protein</fullName>
    </submittedName>
</protein>
<accession>A0A9P5XDL5</accession>
<comment type="caution">
    <text evidence="2">The sequence shown here is derived from an EMBL/GenBank/DDBJ whole genome shotgun (WGS) entry which is preliminary data.</text>
</comment>
<evidence type="ECO:0000259" key="1">
    <source>
        <dbReference type="SMART" id="SM00829"/>
    </source>
</evidence>
<dbReference type="InterPro" id="IPR036291">
    <property type="entry name" value="NAD(P)-bd_dom_sf"/>
</dbReference>
<dbReference type="Proteomes" id="UP000807342">
    <property type="component" value="Unassembled WGS sequence"/>
</dbReference>
<dbReference type="PANTHER" id="PTHR45033:SF3">
    <property type="entry name" value="DEHYDROGENASE, PUTATIVE (AFU_ORTHOLOGUE AFUA_2G13270)-RELATED"/>
    <property type="match status" value="1"/>
</dbReference>
<name>A0A9P5XDL5_9AGAR</name>
<dbReference type="InterPro" id="IPR013149">
    <property type="entry name" value="ADH-like_C"/>
</dbReference>
<dbReference type="InterPro" id="IPR011032">
    <property type="entry name" value="GroES-like_sf"/>
</dbReference>
<dbReference type="OrthoDB" id="1706066at2759"/>
<sequence>MNLPTTTKAVILRRSTSQEKPVYDDAVLVDKPIPELQPGEVLVKAGAVAFNHRDVWIRKRMYPGIVVGSVFGSDAAGTIVASGMLGDPLIGKRVFLTPSRGWEKDELAPESSFGILGGGALPPIGTFSKYIVVERNQVIPTPEHLDDIQAAAWPLGAVTAWRATMINAAVQRGQNVLITGIGGGVALIAMQLCIAKGASVYVTSGSQEKIRQAIRLGAKGGASYKDANWPVQIASLLKNSTNSELDAVIDSGGGDIMTKVTKSLKQGGRVVCYGMTAAPTITFTMREVLKNQKLLGSTMGSHQDLIDATNFLAQHSIVPHVSHVLDGLESAEEGFELMKRGDQFGKIVIKIRDTQPPRHSKL</sequence>
<dbReference type="InterPro" id="IPR052711">
    <property type="entry name" value="Zinc_ADH-like"/>
</dbReference>
<dbReference type="InterPro" id="IPR020843">
    <property type="entry name" value="ER"/>
</dbReference>
<gene>
    <name evidence="2" type="ORF">P691DRAFT_812556</name>
</gene>